<dbReference type="EMBL" id="CM029051">
    <property type="protein sequence ID" value="KAG2561374.1"/>
    <property type="molecule type" value="Genomic_DNA"/>
</dbReference>
<accession>A0A8T0PTI6</accession>
<sequence>MELYADLLLHLEKVGCMLEFGCRFVEYSKEVIERSKEKSRLLGAVGMGCNVLSCWISNLLRRKAKMPSFSSALIPVRRHTGSRFLTSRRSTTLLPRRPRTWL</sequence>
<dbReference type="AlphaFoldDB" id="A0A8T0PTI6"/>
<comment type="caution">
    <text evidence="1">The sequence shown here is derived from an EMBL/GenBank/DDBJ whole genome shotgun (WGS) entry which is preliminary data.</text>
</comment>
<evidence type="ECO:0000313" key="2">
    <source>
        <dbReference type="Proteomes" id="UP000823388"/>
    </source>
</evidence>
<protein>
    <submittedName>
        <fullName evidence="1">Uncharacterized protein</fullName>
    </submittedName>
</protein>
<reference evidence="1" key="1">
    <citation type="submission" date="2020-05" db="EMBL/GenBank/DDBJ databases">
        <title>WGS assembly of Panicum virgatum.</title>
        <authorList>
            <person name="Lovell J.T."/>
            <person name="Jenkins J."/>
            <person name="Shu S."/>
            <person name="Juenger T.E."/>
            <person name="Schmutz J."/>
        </authorList>
    </citation>
    <scope>NUCLEOTIDE SEQUENCE</scope>
    <source>
        <strain evidence="1">AP13</strain>
    </source>
</reference>
<organism evidence="1 2">
    <name type="scientific">Panicum virgatum</name>
    <name type="common">Blackwell switchgrass</name>
    <dbReference type="NCBI Taxonomy" id="38727"/>
    <lineage>
        <taxon>Eukaryota</taxon>
        <taxon>Viridiplantae</taxon>
        <taxon>Streptophyta</taxon>
        <taxon>Embryophyta</taxon>
        <taxon>Tracheophyta</taxon>
        <taxon>Spermatophyta</taxon>
        <taxon>Magnoliopsida</taxon>
        <taxon>Liliopsida</taxon>
        <taxon>Poales</taxon>
        <taxon>Poaceae</taxon>
        <taxon>PACMAD clade</taxon>
        <taxon>Panicoideae</taxon>
        <taxon>Panicodae</taxon>
        <taxon>Paniceae</taxon>
        <taxon>Panicinae</taxon>
        <taxon>Panicum</taxon>
        <taxon>Panicum sect. Hiantes</taxon>
    </lineage>
</organism>
<name>A0A8T0PTI6_PANVG</name>
<proteinExistence type="predicted"/>
<keyword evidence="2" id="KW-1185">Reference proteome</keyword>
<dbReference type="Proteomes" id="UP000823388">
    <property type="component" value="Chromosome 8K"/>
</dbReference>
<evidence type="ECO:0000313" key="1">
    <source>
        <dbReference type="EMBL" id="KAG2561374.1"/>
    </source>
</evidence>
<gene>
    <name evidence="1" type="ORF">PVAP13_8KG160200</name>
</gene>